<keyword evidence="1" id="KW-0051">Antiviral defense</keyword>
<evidence type="ECO:0000313" key="4">
    <source>
        <dbReference type="Proteomes" id="UP000198546"/>
    </source>
</evidence>
<evidence type="ECO:0008006" key="5">
    <source>
        <dbReference type="Google" id="ProtNLM"/>
    </source>
</evidence>
<dbReference type="Pfam" id="PF18144">
    <property type="entry name" value="SMODS"/>
    <property type="match status" value="1"/>
</dbReference>
<feature type="compositionally biased region" description="Low complexity" evidence="2">
    <location>
        <begin position="301"/>
        <end position="317"/>
    </location>
</feature>
<protein>
    <recommendedName>
        <fullName evidence="5">Nucleotidyltransferase</fullName>
    </recommendedName>
</protein>
<dbReference type="CDD" id="cd05400">
    <property type="entry name" value="NT_2-5OAS_ClassI-CCAase"/>
    <property type="match status" value="1"/>
</dbReference>
<evidence type="ECO:0000256" key="2">
    <source>
        <dbReference type="SAM" id="MobiDB-lite"/>
    </source>
</evidence>
<proteinExistence type="predicted"/>
<gene>
    <name evidence="3" type="ORF">SAMN04489747_2393</name>
</gene>
<dbReference type="InterPro" id="IPR006116">
    <property type="entry name" value="NT_2-5OAS_ClassI-CCAase"/>
</dbReference>
<feature type="region of interest" description="Disordered" evidence="2">
    <location>
        <begin position="301"/>
        <end position="338"/>
    </location>
</feature>
<dbReference type="AlphaFoldDB" id="A0A1G6ZU98"/>
<dbReference type="GO" id="GO:0016779">
    <property type="term" value="F:nucleotidyltransferase activity"/>
    <property type="evidence" value="ECO:0007669"/>
    <property type="project" value="InterPro"/>
</dbReference>
<feature type="compositionally biased region" description="Polar residues" evidence="2">
    <location>
        <begin position="327"/>
        <end position="338"/>
    </location>
</feature>
<keyword evidence="4" id="KW-1185">Reference proteome</keyword>
<dbReference type="STRING" id="675864.SAMN04489747_2393"/>
<dbReference type="GO" id="GO:0051607">
    <property type="term" value="P:defense response to virus"/>
    <property type="evidence" value="ECO:0007669"/>
    <property type="project" value="UniProtKB-KW"/>
</dbReference>
<dbReference type="EMBL" id="LT629688">
    <property type="protein sequence ID" value="SDE05797.1"/>
    <property type="molecule type" value="Genomic_DNA"/>
</dbReference>
<sequence length="338" mass="37499">MEHVTHFKNLLKDSVNLPDGKLMTLGDRVDKIYAAIKSADLETSVLSKKRQGSWAQRTIINPPKDVEFDADFMLELEEVTGWSPADYNDAVYQALGNDPVYGQMDKPVEAKNRCIRVSYANDMHVDVVPYVIRADGGEHIINAETDEWEPNNSDGFTAWMKKKDDLTDGNMRRVIRLLKYLREHRGWYEDTVSIILTTVVGTTIKPENLLADSGCYANVPVSFGRIVSDLAQWARDNETRPDVEADQGTTFTHRWTESKYQQFRTDIQDLDTKVAAALAATDEEESLELWRDLFGTGFKAADSSSNASSKFPKIGTGAAVGAGGDGSETSTSRSGKAG</sequence>
<evidence type="ECO:0000313" key="3">
    <source>
        <dbReference type="EMBL" id="SDE05797.1"/>
    </source>
</evidence>
<name>A0A1G6ZU98_9ACTN</name>
<evidence type="ECO:0000256" key="1">
    <source>
        <dbReference type="ARBA" id="ARBA00023118"/>
    </source>
</evidence>
<dbReference type="OrthoDB" id="3328101at2"/>
<dbReference type="Proteomes" id="UP000198546">
    <property type="component" value="Chromosome i"/>
</dbReference>
<dbReference type="RefSeq" id="WP_090593834.1">
    <property type="nucleotide sequence ID" value="NZ_LT629688.1"/>
</dbReference>
<accession>A0A1G6ZU98</accession>
<reference evidence="3 4" key="1">
    <citation type="submission" date="2016-10" db="EMBL/GenBank/DDBJ databases">
        <authorList>
            <person name="de Groot N.N."/>
        </authorList>
    </citation>
    <scope>NUCLEOTIDE SEQUENCE [LARGE SCALE GENOMIC DNA]</scope>
    <source>
        <strain evidence="3 4">MON 2.2</strain>
    </source>
</reference>
<organism evidence="3 4">
    <name type="scientific">Auraticoccus monumenti</name>
    <dbReference type="NCBI Taxonomy" id="675864"/>
    <lineage>
        <taxon>Bacteria</taxon>
        <taxon>Bacillati</taxon>
        <taxon>Actinomycetota</taxon>
        <taxon>Actinomycetes</taxon>
        <taxon>Propionibacteriales</taxon>
        <taxon>Propionibacteriaceae</taxon>
        <taxon>Auraticoccus</taxon>
    </lineage>
</organism>